<feature type="transmembrane region" description="Helical" evidence="17">
    <location>
        <begin position="144"/>
        <end position="172"/>
    </location>
</feature>
<evidence type="ECO:0000256" key="3">
    <source>
        <dbReference type="ARBA" id="ARBA00022475"/>
    </source>
</evidence>
<dbReference type="Gene3D" id="1.20.1070.10">
    <property type="entry name" value="Rhodopsin 7-helix transmembrane proteins"/>
    <property type="match status" value="1"/>
</dbReference>
<dbReference type="Pfam" id="PF00001">
    <property type="entry name" value="7tm_1"/>
    <property type="match status" value="1"/>
</dbReference>
<keyword evidence="5" id="KW-0765">Sulfation</keyword>
<evidence type="ECO:0000256" key="12">
    <source>
        <dbReference type="ARBA" id="ARBA00023170"/>
    </source>
</evidence>
<evidence type="ECO:0000256" key="17">
    <source>
        <dbReference type="SAM" id="Phobius"/>
    </source>
</evidence>
<keyword evidence="3" id="KW-1003">Cell membrane</keyword>
<dbReference type="Ensembl" id="ENSCCRT00020094337.1">
    <property type="protein sequence ID" value="ENSCCRP00020086219.1"/>
    <property type="gene ID" value="ENSCCRG00020039703.1"/>
</dbReference>
<dbReference type="InterPro" id="IPR004070">
    <property type="entry name" value="Chemokine_CXCR3"/>
</dbReference>
<evidence type="ECO:0000256" key="10">
    <source>
        <dbReference type="ARBA" id="ARBA00023136"/>
    </source>
</evidence>
<dbReference type="GO" id="GO:0006955">
    <property type="term" value="P:immune response"/>
    <property type="evidence" value="ECO:0007669"/>
    <property type="project" value="TreeGrafter"/>
</dbReference>
<evidence type="ECO:0000256" key="13">
    <source>
        <dbReference type="ARBA" id="ARBA00023180"/>
    </source>
</evidence>
<keyword evidence="10 17" id="KW-0472">Membrane</keyword>
<keyword evidence="6" id="KW-0037">Angiogenesis</keyword>
<evidence type="ECO:0000256" key="6">
    <source>
        <dbReference type="ARBA" id="ARBA00022657"/>
    </source>
</evidence>
<dbReference type="SUPFAM" id="SSF81321">
    <property type="entry name" value="Family A G protein-coupled receptor-like"/>
    <property type="match status" value="1"/>
</dbReference>
<keyword evidence="13" id="KW-0325">Glycoprotein</keyword>
<dbReference type="GO" id="GO:0060326">
    <property type="term" value="P:cell chemotaxis"/>
    <property type="evidence" value="ECO:0007669"/>
    <property type="project" value="TreeGrafter"/>
</dbReference>
<feature type="domain" description="G-protein coupled receptors family 1 profile" evidence="18">
    <location>
        <begin position="97"/>
        <end position="352"/>
    </location>
</feature>
<evidence type="ECO:0000256" key="2">
    <source>
        <dbReference type="ARBA" id="ARBA00020038"/>
    </source>
</evidence>
<keyword evidence="4" id="KW-0145">Chemotaxis</keyword>
<feature type="transmembrane region" description="Helical" evidence="17">
    <location>
        <begin position="81"/>
        <end position="106"/>
    </location>
</feature>
<dbReference type="GO" id="GO:0001525">
    <property type="term" value="P:angiogenesis"/>
    <property type="evidence" value="ECO:0007669"/>
    <property type="project" value="UniProtKB-KW"/>
</dbReference>
<dbReference type="InterPro" id="IPR050119">
    <property type="entry name" value="CCR1-9-like"/>
</dbReference>
<dbReference type="GO" id="GO:0007204">
    <property type="term" value="P:positive regulation of cytosolic calcium ion concentration"/>
    <property type="evidence" value="ECO:0007669"/>
    <property type="project" value="TreeGrafter"/>
</dbReference>
<keyword evidence="8 17" id="KW-1133">Transmembrane helix</keyword>
<dbReference type="GO" id="GO:0016493">
    <property type="term" value="F:C-C chemokine receptor activity"/>
    <property type="evidence" value="ECO:0007669"/>
    <property type="project" value="TreeGrafter"/>
</dbReference>
<reference evidence="19" key="1">
    <citation type="submission" date="2025-08" db="UniProtKB">
        <authorList>
            <consortium name="Ensembl"/>
        </authorList>
    </citation>
    <scope>IDENTIFICATION</scope>
</reference>
<dbReference type="PRINTS" id="PR01532">
    <property type="entry name" value="CXCCHMKINER3"/>
</dbReference>
<dbReference type="Proteomes" id="UP000694701">
    <property type="component" value="Unplaced"/>
</dbReference>
<dbReference type="PROSITE" id="PS50262">
    <property type="entry name" value="G_PROTEIN_RECEP_F1_2"/>
    <property type="match status" value="1"/>
</dbReference>
<feature type="transmembrane region" description="Helical" evidence="17">
    <location>
        <begin position="12"/>
        <end position="31"/>
    </location>
</feature>
<evidence type="ECO:0000256" key="4">
    <source>
        <dbReference type="ARBA" id="ARBA00022500"/>
    </source>
</evidence>
<evidence type="ECO:0000256" key="5">
    <source>
        <dbReference type="ARBA" id="ARBA00022641"/>
    </source>
</evidence>
<dbReference type="GO" id="GO:0006954">
    <property type="term" value="P:inflammatory response"/>
    <property type="evidence" value="ECO:0007669"/>
    <property type="project" value="InterPro"/>
</dbReference>
<evidence type="ECO:0000313" key="19">
    <source>
        <dbReference type="Ensembl" id="ENSCCRP00020086219.1"/>
    </source>
</evidence>
<evidence type="ECO:0000259" key="18">
    <source>
        <dbReference type="PROSITE" id="PS50262"/>
    </source>
</evidence>
<dbReference type="CDD" id="cd15180">
    <property type="entry name" value="7tmA_CXCR3"/>
    <property type="match status" value="1"/>
</dbReference>
<evidence type="ECO:0000256" key="7">
    <source>
        <dbReference type="ARBA" id="ARBA00022692"/>
    </source>
</evidence>
<comment type="similarity">
    <text evidence="16">Belongs to the G-protein coupled receptor 1 family.</text>
</comment>
<evidence type="ECO:0000256" key="15">
    <source>
        <dbReference type="ARBA" id="ARBA00030908"/>
    </source>
</evidence>
<evidence type="ECO:0000313" key="20">
    <source>
        <dbReference type="Proteomes" id="UP000694701"/>
    </source>
</evidence>
<feature type="transmembrane region" description="Helical" evidence="17">
    <location>
        <begin position="246"/>
        <end position="265"/>
    </location>
</feature>
<keyword evidence="12 16" id="KW-0675">Receptor</keyword>
<dbReference type="FunFam" id="1.20.1070.10:FF:000159">
    <property type="entry name" value="C-X-C chemokine receptor type 3"/>
    <property type="match status" value="1"/>
</dbReference>
<dbReference type="InterPro" id="IPR000276">
    <property type="entry name" value="GPCR_Rhodpsn"/>
</dbReference>
<evidence type="ECO:0000256" key="1">
    <source>
        <dbReference type="ARBA" id="ARBA00004651"/>
    </source>
</evidence>
<comment type="subcellular location">
    <subcellularLocation>
        <location evidence="1">Cell membrane</location>
        <topology evidence="1">Multi-pass membrane protein</topology>
    </subcellularLocation>
</comment>
<evidence type="ECO:0000256" key="14">
    <source>
        <dbReference type="ARBA" id="ARBA00023224"/>
    </source>
</evidence>
<proteinExistence type="inferred from homology"/>
<feature type="transmembrane region" description="Helical" evidence="17">
    <location>
        <begin position="193"/>
        <end position="211"/>
    </location>
</feature>
<feature type="transmembrane region" description="Helical" evidence="17">
    <location>
        <begin position="286"/>
        <end position="307"/>
    </location>
</feature>
<dbReference type="GO" id="GO:0019957">
    <property type="term" value="F:C-C chemokine binding"/>
    <property type="evidence" value="ECO:0007669"/>
    <property type="project" value="TreeGrafter"/>
</dbReference>
<name>A0A8C2IY26_CYPCA</name>
<dbReference type="PRINTS" id="PR00237">
    <property type="entry name" value="GPCRRHODOPSN"/>
</dbReference>
<keyword evidence="7 16" id="KW-0812">Transmembrane</keyword>
<evidence type="ECO:0000256" key="9">
    <source>
        <dbReference type="ARBA" id="ARBA00023040"/>
    </source>
</evidence>
<dbReference type="GO" id="GO:0009897">
    <property type="term" value="C:external side of plasma membrane"/>
    <property type="evidence" value="ECO:0007669"/>
    <property type="project" value="TreeGrafter"/>
</dbReference>
<protein>
    <recommendedName>
        <fullName evidence="2">C-X-C chemokine receptor type 3</fullName>
    </recommendedName>
    <alternativeName>
        <fullName evidence="15">Interferon-inducible protein 10 receptor</fullName>
    </alternativeName>
</protein>
<dbReference type="PANTHER" id="PTHR10489:SF671">
    <property type="entry name" value="C-X-C CHEMOKINE RECEPTOR TYPE 3"/>
    <property type="match status" value="1"/>
</dbReference>
<keyword evidence="11" id="KW-1015">Disulfide bond</keyword>
<accession>A0A8C2IY26</accession>
<evidence type="ECO:0000256" key="11">
    <source>
        <dbReference type="ARBA" id="ARBA00023157"/>
    </source>
</evidence>
<keyword evidence="14 16" id="KW-0807">Transducer</keyword>
<dbReference type="AlphaFoldDB" id="A0A8C2IY26"/>
<evidence type="ECO:0000256" key="16">
    <source>
        <dbReference type="RuleBase" id="RU000688"/>
    </source>
</evidence>
<dbReference type="InterPro" id="IPR000355">
    <property type="entry name" value="Chemokine_rcpt"/>
</dbReference>
<dbReference type="GO" id="GO:0002685">
    <property type="term" value="P:regulation of leukocyte migration"/>
    <property type="evidence" value="ECO:0007669"/>
    <property type="project" value="InterPro"/>
</dbReference>
<dbReference type="PRINTS" id="PR00657">
    <property type="entry name" value="CCCHEMOKINER"/>
</dbReference>
<organism evidence="19 20">
    <name type="scientific">Cyprinus carpio</name>
    <name type="common">Common carp</name>
    <dbReference type="NCBI Taxonomy" id="7962"/>
    <lineage>
        <taxon>Eukaryota</taxon>
        <taxon>Metazoa</taxon>
        <taxon>Chordata</taxon>
        <taxon>Craniata</taxon>
        <taxon>Vertebrata</taxon>
        <taxon>Euteleostomi</taxon>
        <taxon>Actinopterygii</taxon>
        <taxon>Neopterygii</taxon>
        <taxon>Teleostei</taxon>
        <taxon>Ostariophysi</taxon>
        <taxon>Cypriniformes</taxon>
        <taxon>Cyprinidae</taxon>
        <taxon>Cyprininae</taxon>
        <taxon>Cyprinus</taxon>
    </lineage>
</organism>
<dbReference type="PROSITE" id="PS00237">
    <property type="entry name" value="G_PROTEIN_RECEP_F1_1"/>
    <property type="match status" value="1"/>
</dbReference>
<sequence>MVYVKKTMLTVEWMIGIDTNSICFVLFLFFLQKMNGDKKVTFSMEELFNFSDFEDLYNYSYNSNGEGTVCGQESSMYFDSIFIPVLYSLALVVGLVGNGLVLVVLWKKRMSLNVTDIFILHLSLADILLLLTLPFWAVEAVKGWIFGTALCKLTGALFKINFYCGIFMLSCISLDRYLSIVHAVQMYSRKKPVVTHCCCLMVWLFCLLLSIPDWKFLVAAEDTRRQDKTECVPFYPSDSWHLATRLLYHILGFILPALMILFCYYHILQRLKHGSQCKQKKRAIRVIVTLVLAFFISWTPYNITLIVDTIQSNKTINLSKQTSCESATALDVALTATSTLGYLHCCINPVLYAFVGVKFRQHLLDMLKPLGFTLMGPAVLVSRKSSLWSESVDTSHTSAF</sequence>
<dbReference type="PANTHER" id="PTHR10489">
    <property type="entry name" value="CELL ADHESION MOLECULE"/>
    <property type="match status" value="1"/>
</dbReference>
<evidence type="ECO:0000256" key="8">
    <source>
        <dbReference type="ARBA" id="ARBA00022989"/>
    </source>
</evidence>
<dbReference type="GO" id="GO:0019722">
    <property type="term" value="P:calcium-mediated signaling"/>
    <property type="evidence" value="ECO:0007669"/>
    <property type="project" value="TreeGrafter"/>
</dbReference>
<dbReference type="InterPro" id="IPR017452">
    <property type="entry name" value="GPCR_Rhodpsn_7TM"/>
</dbReference>
<keyword evidence="9 16" id="KW-0297">G-protein coupled receptor</keyword>
<feature type="transmembrane region" description="Helical" evidence="17">
    <location>
        <begin position="118"/>
        <end position="138"/>
    </location>
</feature>
<dbReference type="GO" id="GO:0016494">
    <property type="term" value="F:C-X-C chemokine receptor activity"/>
    <property type="evidence" value="ECO:0007669"/>
    <property type="project" value="InterPro"/>
</dbReference>